<sequence length="75" mass="8177">MNKAMPSEGLSDGIFAPFTVILKPVTPAKAGIRSVRFRFFEVSGNFQIVLPAKNRKSKYEGRNDGGGISVFSIMP</sequence>
<reference evidence="1 2" key="1">
    <citation type="submission" date="2009-01" db="EMBL/GenBank/DDBJ databases">
        <authorList>
            <person name="Fulton L."/>
            <person name="Clifton S."/>
            <person name="Chinwalla A.T."/>
            <person name="Mitreva M."/>
            <person name="Sodergren E."/>
            <person name="Weinstock G."/>
            <person name="Clifton S."/>
            <person name="Dooling D.J."/>
            <person name="Fulton B."/>
            <person name="Minx P."/>
            <person name="Pepin K.H."/>
            <person name="Johnson M."/>
            <person name="Bhonagiri V."/>
            <person name="Nash W.E."/>
            <person name="Mardis E.R."/>
            <person name="Wilson R.K."/>
        </authorList>
    </citation>
    <scope>NUCLEOTIDE SEQUENCE [LARGE SCALE GENOMIC DNA]</scope>
    <source>
        <strain evidence="1 2">NRL30031/H210</strain>
    </source>
</reference>
<dbReference type="AlphaFoldDB" id="C0EM21"/>
<evidence type="ECO:0000313" key="1">
    <source>
        <dbReference type="EMBL" id="EEG33884.1"/>
    </source>
</evidence>
<comment type="caution">
    <text evidence="1">The sequence shown here is derived from an EMBL/GenBank/DDBJ whole genome shotgun (WGS) entry which is preliminary data.</text>
</comment>
<organism evidence="1 2">
    <name type="scientific">Neisseria flavescens NRL30031/H210</name>
    <dbReference type="NCBI Taxonomy" id="546264"/>
    <lineage>
        <taxon>Bacteria</taxon>
        <taxon>Pseudomonadati</taxon>
        <taxon>Pseudomonadota</taxon>
        <taxon>Betaproteobacteria</taxon>
        <taxon>Neisseriales</taxon>
        <taxon>Neisseriaceae</taxon>
        <taxon>Neisseria</taxon>
    </lineage>
</organism>
<name>C0EM21_NEIFL</name>
<dbReference type="EMBL" id="ACEN01000025">
    <property type="protein sequence ID" value="EEG33884.1"/>
    <property type="molecule type" value="Genomic_DNA"/>
</dbReference>
<evidence type="ECO:0000313" key="2">
    <source>
        <dbReference type="Proteomes" id="UP000004457"/>
    </source>
</evidence>
<keyword evidence="2" id="KW-1185">Reference proteome</keyword>
<proteinExistence type="predicted"/>
<dbReference type="Proteomes" id="UP000004457">
    <property type="component" value="Unassembled WGS sequence"/>
</dbReference>
<protein>
    <submittedName>
        <fullName evidence="1">Uncharacterized protein</fullName>
    </submittedName>
</protein>
<accession>C0EM21</accession>
<gene>
    <name evidence="1" type="ORF">NEIFLAOT_00985</name>
</gene>